<comment type="function">
    <text evidence="10">Protein O-mannosyltransferase that catalyzes the transfer of a single mannose residue from a polyprenol phospho-mannosyl lipidic donor to the hydroxyl group of selected serine and threonine residues in acceptor proteins.</text>
</comment>
<dbReference type="EC" id="2.4.1.-" evidence="10"/>
<dbReference type="PANTHER" id="PTHR10050">
    <property type="entry name" value="DOLICHYL-PHOSPHATE-MANNOSE--PROTEIN MANNOSYLTRANSFERASE"/>
    <property type="match status" value="1"/>
</dbReference>
<evidence type="ECO:0000259" key="12">
    <source>
        <dbReference type="Pfam" id="PF02366"/>
    </source>
</evidence>
<feature type="compositionally biased region" description="Low complexity" evidence="11">
    <location>
        <begin position="14"/>
        <end position="24"/>
    </location>
</feature>
<proteinExistence type="inferred from homology"/>
<keyword evidence="8 10" id="KW-0472">Membrane</keyword>
<evidence type="ECO:0000256" key="7">
    <source>
        <dbReference type="ARBA" id="ARBA00022989"/>
    </source>
</evidence>
<evidence type="ECO:0000256" key="4">
    <source>
        <dbReference type="ARBA" id="ARBA00022676"/>
    </source>
</evidence>
<feature type="transmembrane region" description="Helical" evidence="10">
    <location>
        <begin position="460"/>
        <end position="482"/>
    </location>
</feature>
<evidence type="ECO:0000256" key="3">
    <source>
        <dbReference type="ARBA" id="ARBA00007222"/>
    </source>
</evidence>
<comment type="similarity">
    <text evidence="3 10">Belongs to the glycosyltransferase 39 family.</text>
</comment>
<keyword evidence="10" id="KW-1003">Cell membrane</keyword>
<evidence type="ECO:0000256" key="6">
    <source>
        <dbReference type="ARBA" id="ARBA00022692"/>
    </source>
</evidence>
<evidence type="ECO:0000259" key="13">
    <source>
        <dbReference type="Pfam" id="PF16192"/>
    </source>
</evidence>
<feature type="transmembrane region" description="Helical" evidence="10">
    <location>
        <begin position="173"/>
        <end position="194"/>
    </location>
</feature>
<evidence type="ECO:0000256" key="8">
    <source>
        <dbReference type="ARBA" id="ARBA00023136"/>
    </source>
</evidence>
<comment type="pathway">
    <text evidence="2 10">Protein modification; protein glycosylation.</text>
</comment>
<feature type="transmembrane region" description="Helical" evidence="10">
    <location>
        <begin position="494"/>
        <end position="514"/>
    </location>
</feature>
<organism evidence="14 15">
    <name type="scientific">Uliginosibacterium silvisoli</name>
    <dbReference type="NCBI Taxonomy" id="3114758"/>
    <lineage>
        <taxon>Bacteria</taxon>
        <taxon>Pseudomonadati</taxon>
        <taxon>Pseudomonadota</taxon>
        <taxon>Betaproteobacteria</taxon>
        <taxon>Rhodocyclales</taxon>
        <taxon>Zoogloeaceae</taxon>
        <taxon>Uliginosibacterium</taxon>
    </lineage>
</organism>
<evidence type="ECO:0000313" key="15">
    <source>
        <dbReference type="Proteomes" id="UP001331561"/>
    </source>
</evidence>
<evidence type="ECO:0000256" key="11">
    <source>
        <dbReference type="SAM" id="MobiDB-lite"/>
    </source>
</evidence>
<feature type="transmembrane region" description="Helical" evidence="10">
    <location>
        <begin position="228"/>
        <end position="254"/>
    </location>
</feature>
<name>A0ABU6K7K6_9RHOO</name>
<feature type="transmembrane region" description="Helical" evidence="10">
    <location>
        <begin position="47"/>
        <end position="68"/>
    </location>
</feature>
<feature type="transmembrane region" description="Helical" evidence="10">
    <location>
        <begin position="200"/>
        <end position="216"/>
    </location>
</feature>
<feature type="transmembrane region" description="Helical" evidence="10">
    <location>
        <begin position="274"/>
        <end position="295"/>
    </location>
</feature>
<keyword evidence="7 10" id="KW-1133">Transmembrane helix</keyword>
<dbReference type="InterPro" id="IPR003342">
    <property type="entry name" value="ArnT-like_N"/>
</dbReference>
<reference evidence="14 15" key="1">
    <citation type="submission" date="2024-01" db="EMBL/GenBank/DDBJ databases">
        <title>Uliginosibacterium soil sp. nov.</title>
        <authorList>
            <person name="Lv Y."/>
        </authorList>
    </citation>
    <scope>NUCLEOTIDE SEQUENCE [LARGE SCALE GENOMIC DNA]</scope>
    <source>
        <strain evidence="14 15">H3</strain>
    </source>
</reference>
<evidence type="ECO:0000256" key="1">
    <source>
        <dbReference type="ARBA" id="ARBA00004127"/>
    </source>
</evidence>
<feature type="transmembrane region" description="Helical" evidence="10">
    <location>
        <begin position="401"/>
        <end position="420"/>
    </location>
</feature>
<evidence type="ECO:0000256" key="2">
    <source>
        <dbReference type="ARBA" id="ARBA00004922"/>
    </source>
</evidence>
<dbReference type="Pfam" id="PF16192">
    <property type="entry name" value="PMT_4TMC"/>
    <property type="match status" value="1"/>
</dbReference>
<feature type="region of interest" description="Disordered" evidence="11">
    <location>
        <begin position="1"/>
        <end position="29"/>
    </location>
</feature>
<feature type="transmembrane region" description="Helical" evidence="10">
    <location>
        <begin position="432"/>
        <end position="453"/>
    </location>
</feature>
<comment type="subcellular location">
    <subcellularLocation>
        <location evidence="10">Cell membrane</location>
    </subcellularLocation>
    <subcellularLocation>
        <location evidence="1">Endomembrane system</location>
        <topology evidence="1">Multi-pass membrane protein</topology>
    </subcellularLocation>
</comment>
<protein>
    <recommendedName>
        <fullName evidence="9 10">Polyprenol-phosphate-mannose--protein mannosyltransferase</fullName>
        <ecNumber evidence="10">2.4.1.-</ecNumber>
    </recommendedName>
</protein>
<feature type="domain" description="Protein O-mannosyl-transferase C-terminal four TM" evidence="13">
    <location>
        <begin position="367"/>
        <end position="533"/>
    </location>
</feature>
<keyword evidence="6 10" id="KW-0812">Transmembrane</keyword>
<dbReference type="RefSeq" id="WP_327600584.1">
    <property type="nucleotide sequence ID" value="NZ_JAYXHS010000003.1"/>
</dbReference>
<gene>
    <name evidence="14" type="ORF">VVD49_17940</name>
</gene>
<dbReference type="Proteomes" id="UP001331561">
    <property type="component" value="Unassembled WGS sequence"/>
</dbReference>
<sequence>MAKQKKAAGGSGNASGNNTSTGQNPANAAPQGFLDGKVLPLMERVPTWVRTIVCLLLIAIAASCAYVVNKGEPPYPFWDENYHMTSGQRYIEGIGHFEPHPPLALLLIAAGEKLSGANADIDKHQLVIDKYIDGNKMPAGFSYNGMRLMPSLFAAFGALLFFGLLYTLTGNRFIALLFSTLYVFENAYVVHFRAVHLDSIQMFFCLATIWQFVRLWKRPDTLSWKAYAWLGVLAGLAIMAKINAALLLIIFPILYFKDVATHFNFEFARLAQDFIAKAGSAIVAILVVVLTIFAIHGAIGRKLPDPESSAGKQDIENMSPTYKEYLTQHGTLTPGVVMSITRDYFKFMDKDHLGVPKLDICKPGENGSHPLHWLIMDKTINYRWDSADGKTRYVQLVGNQVSWYLGLVSLFLSVALIVNHRFFKNAIGNRQTYHLIEVFTALYATFMVLHLYLGTQRVMYLYHYFLGLLITYVLVVLQYQYLTDLHALRTRTRLLIASGMAIAISLSFAFFAPLSNHTPLSKTQCEARNIFSHIVDCQ</sequence>
<comment type="caution">
    <text evidence="14">The sequence shown here is derived from an EMBL/GenBank/DDBJ whole genome shotgun (WGS) entry which is preliminary data.</text>
</comment>
<dbReference type="Pfam" id="PF02366">
    <property type="entry name" value="PMT"/>
    <property type="match status" value="1"/>
</dbReference>
<feature type="transmembrane region" description="Helical" evidence="10">
    <location>
        <begin position="148"/>
        <end position="166"/>
    </location>
</feature>
<keyword evidence="5 10" id="KW-0808">Transferase</keyword>
<evidence type="ECO:0000256" key="5">
    <source>
        <dbReference type="ARBA" id="ARBA00022679"/>
    </source>
</evidence>
<dbReference type="InterPro" id="IPR032421">
    <property type="entry name" value="PMT_4TMC"/>
</dbReference>
<dbReference type="InterPro" id="IPR027005">
    <property type="entry name" value="PMT-like"/>
</dbReference>
<accession>A0ABU6K7K6</accession>
<feature type="domain" description="ArnT-like N-terminal" evidence="12">
    <location>
        <begin position="59"/>
        <end position="264"/>
    </location>
</feature>
<dbReference type="EMBL" id="JAYXHS010000003">
    <property type="protein sequence ID" value="MEC5387619.1"/>
    <property type="molecule type" value="Genomic_DNA"/>
</dbReference>
<keyword evidence="15" id="KW-1185">Reference proteome</keyword>
<keyword evidence="4 10" id="KW-0328">Glycosyltransferase</keyword>
<evidence type="ECO:0000313" key="14">
    <source>
        <dbReference type="EMBL" id="MEC5387619.1"/>
    </source>
</evidence>
<evidence type="ECO:0000256" key="9">
    <source>
        <dbReference type="ARBA" id="ARBA00093617"/>
    </source>
</evidence>
<evidence type="ECO:0000256" key="10">
    <source>
        <dbReference type="RuleBase" id="RU367007"/>
    </source>
</evidence>